<gene>
    <name evidence="6" type="ORF">WN944_001747</name>
</gene>
<feature type="compositionally biased region" description="Acidic residues" evidence="4">
    <location>
        <begin position="708"/>
        <end position="730"/>
    </location>
</feature>
<evidence type="ECO:0000256" key="1">
    <source>
        <dbReference type="ARBA" id="ARBA00022618"/>
    </source>
</evidence>
<dbReference type="Gene3D" id="1.10.472.10">
    <property type="entry name" value="Cyclin-like"/>
    <property type="match status" value="3"/>
</dbReference>
<dbReference type="SUPFAM" id="SSF47954">
    <property type="entry name" value="Cyclin-like"/>
    <property type="match status" value="4"/>
</dbReference>
<dbReference type="Proteomes" id="UP001428341">
    <property type="component" value="Unassembled WGS sequence"/>
</dbReference>
<dbReference type="Pfam" id="PF00134">
    <property type="entry name" value="Cyclin_N"/>
    <property type="match status" value="2"/>
</dbReference>
<keyword evidence="7" id="KW-1185">Reference proteome</keyword>
<feature type="domain" description="Cyclin C-terminal" evidence="5">
    <location>
        <begin position="495"/>
        <end position="615"/>
    </location>
</feature>
<dbReference type="PANTHER" id="PTHR10177">
    <property type="entry name" value="CYCLINS"/>
    <property type="match status" value="1"/>
</dbReference>
<feature type="compositionally biased region" description="Polar residues" evidence="4">
    <location>
        <begin position="754"/>
        <end position="768"/>
    </location>
</feature>
<dbReference type="InterPro" id="IPR039361">
    <property type="entry name" value="Cyclin"/>
</dbReference>
<organism evidence="6 7">
    <name type="scientific">Citrus x changshan-huyou</name>
    <dbReference type="NCBI Taxonomy" id="2935761"/>
    <lineage>
        <taxon>Eukaryota</taxon>
        <taxon>Viridiplantae</taxon>
        <taxon>Streptophyta</taxon>
        <taxon>Embryophyta</taxon>
        <taxon>Tracheophyta</taxon>
        <taxon>Spermatophyta</taxon>
        <taxon>Magnoliopsida</taxon>
        <taxon>eudicotyledons</taxon>
        <taxon>Gunneridae</taxon>
        <taxon>Pentapetalae</taxon>
        <taxon>rosids</taxon>
        <taxon>malvids</taxon>
        <taxon>Sapindales</taxon>
        <taxon>Rutaceae</taxon>
        <taxon>Aurantioideae</taxon>
        <taxon>Citrus</taxon>
    </lineage>
</organism>
<accession>A0AAP0QRI2</accession>
<dbReference type="AlphaFoldDB" id="A0AAP0QRI2"/>
<evidence type="ECO:0000259" key="5">
    <source>
        <dbReference type="SMART" id="SM01332"/>
    </source>
</evidence>
<dbReference type="SMART" id="SM01332">
    <property type="entry name" value="Cyclin_C"/>
    <property type="match status" value="2"/>
</dbReference>
<dbReference type="InterPro" id="IPR006671">
    <property type="entry name" value="Cyclin_N"/>
</dbReference>
<reference evidence="6 7" key="1">
    <citation type="submission" date="2024-05" db="EMBL/GenBank/DDBJ databases">
        <title>Haplotype-resolved chromosome-level genome assembly of Huyou (Citrus changshanensis).</title>
        <authorList>
            <person name="Miao C."/>
            <person name="Chen W."/>
            <person name="Wu Y."/>
            <person name="Wang L."/>
            <person name="Zhao S."/>
            <person name="Grierson D."/>
            <person name="Xu C."/>
            <person name="Chen K."/>
        </authorList>
    </citation>
    <scope>NUCLEOTIDE SEQUENCE [LARGE SCALE GENOMIC DNA]</scope>
    <source>
        <strain evidence="6">01-14</strain>
        <tissue evidence="6">Leaf</tissue>
    </source>
</reference>
<feature type="region of interest" description="Disordered" evidence="4">
    <location>
        <begin position="643"/>
        <end position="779"/>
    </location>
</feature>
<dbReference type="Pfam" id="PF02984">
    <property type="entry name" value="Cyclin_C"/>
    <property type="match status" value="2"/>
</dbReference>
<dbReference type="InterPro" id="IPR004367">
    <property type="entry name" value="Cyclin_C-dom"/>
</dbReference>
<dbReference type="InterPro" id="IPR036915">
    <property type="entry name" value="Cyclin-like_sf"/>
</dbReference>
<keyword evidence="2" id="KW-0195">Cyclin</keyword>
<keyword evidence="1" id="KW-0132">Cell division</keyword>
<comment type="caution">
    <text evidence="6">The sequence shown here is derived from an EMBL/GenBank/DDBJ whole genome shotgun (WGS) entry which is preliminary data.</text>
</comment>
<protein>
    <recommendedName>
        <fullName evidence="5">Cyclin C-terminal domain-containing protein</fullName>
    </recommendedName>
</protein>
<evidence type="ECO:0000256" key="4">
    <source>
        <dbReference type="SAM" id="MobiDB-lite"/>
    </source>
</evidence>
<proteinExistence type="predicted"/>
<keyword evidence="3" id="KW-0131">Cell cycle</keyword>
<feature type="compositionally biased region" description="Polar residues" evidence="4">
    <location>
        <begin position="646"/>
        <end position="661"/>
    </location>
</feature>
<feature type="domain" description="Cyclin C-terminal" evidence="5">
    <location>
        <begin position="118"/>
        <end position="246"/>
    </location>
</feature>
<feature type="compositionally biased region" description="Low complexity" evidence="4">
    <location>
        <begin position="241"/>
        <end position="251"/>
    </location>
</feature>
<evidence type="ECO:0000313" key="7">
    <source>
        <dbReference type="Proteomes" id="UP001428341"/>
    </source>
</evidence>
<sequence>MNNNNEDIPEPVREQKPSKFFGIEMHWMPAEGYAESNKESLRKIAMHQILQVSKYNNLDAIIPYAAMNIFDRFISRNEVPEADNHEYKDTDARVVRKVQLVAMEQKIDVGVDWRMRVATPISFMEFFVGIIPIGRGIKRRTLNEIVIQTQGDISFTRFLPTVIAASAVFTACKLLFNDQYYREKENMIRRVTKYVDEEDLEACLEDTCKMCIEKQIMLERDLESADWKKLEEEINRRLETSSSSSSFNSISNRDEEDDPQGKIDPDMNFELKWMMLSSEDPEERTINFPDIRTLATDLDDPSDDNRAGATTSFRELRNTIIAPFRSCSILHQFCKVPANSDCGANSLRSLQISDDLEAYLQETYFVKYFDVEEKSMPATGYAYINEANFLRPRAIKVILQNSKSNKRNAYMPYLALNYFDRFISKHTLPEVLGNVEDDLVLAANCCLIIAWKLRDQSFSFSEFMARNNLPRNYSKHALNMELQILNGLEWRSRAVVAVNFVPFFLNISSAKGIKIRHVNRIIIEAQADLSFASCKPSVIAAAALVHVCKLLLRDENGERPDAKRCRESLIDSTYVDEDSLDSCCTMLDHMCCRKKMFQEINEEFLSDVGGFHVLLNLDDAQQLWSLYDFKEWWWVIATQPAKDSEPSQSAERSHAGESSFSFPRPPQLAQRSHAAESSSSSPWSHQVAPRSHAGGASSSSPFRPGEQPTEEIAETLEEPEDETVLGEDSEISSSFSRRPGKQPMEEGSEADIETPSSFPDRQGIQTMQGEPEADPRTSMDFELKWDLDIDETRLTIDSSLFRPPTARTERRRFFSFPISSCWHRKRSIRSKNKEQ</sequence>
<dbReference type="CDD" id="cd20544">
    <property type="entry name" value="CYCLIN_AtCycD-like_rpt2"/>
    <property type="match status" value="2"/>
</dbReference>
<feature type="compositionally biased region" description="Low complexity" evidence="4">
    <location>
        <begin position="675"/>
        <end position="685"/>
    </location>
</feature>
<feature type="region of interest" description="Disordered" evidence="4">
    <location>
        <begin position="241"/>
        <end position="264"/>
    </location>
</feature>
<dbReference type="GO" id="GO:0051301">
    <property type="term" value="P:cell division"/>
    <property type="evidence" value="ECO:0007669"/>
    <property type="project" value="UniProtKB-KW"/>
</dbReference>
<name>A0AAP0QRI2_9ROSI</name>
<evidence type="ECO:0000256" key="3">
    <source>
        <dbReference type="ARBA" id="ARBA00023306"/>
    </source>
</evidence>
<evidence type="ECO:0000313" key="6">
    <source>
        <dbReference type="EMBL" id="KAK9209381.1"/>
    </source>
</evidence>
<evidence type="ECO:0000256" key="2">
    <source>
        <dbReference type="ARBA" id="ARBA00023127"/>
    </source>
</evidence>
<dbReference type="EMBL" id="JBCGBO010000004">
    <property type="protein sequence ID" value="KAK9209381.1"/>
    <property type="molecule type" value="Genomic_DNA"/>
</dbReference>